<evidence type="ECO:0000256" key="5">
    <source>
        <dbReference type="SAM" id="SignalP"/>
    </source>
</evidence>
<gene>
    <name evidence="7" type="ORF">ACFO1S_09080</name>
</gene>
<dbReference type="Pfam" id="PF09084">
    <property type="entry name" value="NMT1"/>
    <property type="match status" value="1"/>
</dbReference>
<accession>A0ABV8S8B4</accession>
<dbReference type="PANTHER" id="PTHR30024:SF42">
    <property type="entry name" value="ALIPHATIC SULFONATES-BINDING PROTEIN-RELATED"/>
    <property type="match status" value="1"/>
</dbReference>
<evidence type="ECO:0000313" key="7">
    <source>
        <dbReference type="EMBL" id="MFC4303607.1"/>
    </source>
</evidence>
<feature type="domain" description="Solute-binding protein family 3/N-terminal" evidence="6">
    <location>
        <begin position="59"/>
        <end position="275"/>
    </location>
</feature>
<evidence type="ECO:0000256" key="3">
    <source>
        <dbReference type="ARBA" id="ARBA00022448"/>
    </source>
</evidence>
<dbReference type="InterPro" id="IPR010067">
    <property type="entry name" value="ABC_SsuA_sub-bd"/>
</dbReference>
<proteinExistence type="inferred from homology"/>
<keyword evidence="8" id="KW-1185">Reference proteome</keyword>
<keyword evidence="3" id="KW-0813">Transport</keyword>
<keyword evidence="4 5" id="KW-0732">Signal</keyword>
<feature type="signal peptide" evidence="5">
    <location>
        <begin position="1"/>
        <end position="39"/>
    </location>
</feature>
<evidence type="ECO:0000256" key="4">
    <source>
        <dbReference type="ARBA" id="ARBA00022729"/>
    </source>
</evidence>
<feature type="chain" id="PRO_5045495634" evidence="5">
    <location>
        <begin position="40"/>
        <end position="341"/>
    </location>
</feature>
<dbReference type="RefSeq" id="WP_204602682.1">
    <property type="nucleotide sequence ID" value="NZ_JBHSED010000013.1"/>
</dbReference>
<dbReference type="CDD" id="cd13557">
    <property type="entry name" value="PBP2_SsuA"/>
    <property type="match status" value="1"/>
</dbReference>
<sequence length="341" mass="36426">MKNTSRVTGTRTRGRTIFSLILTAALALLSACGSGASNAGSESVNSTSSSGPKESAGQTIRIGYQKYASVNVLKEKGGLEEKLQAIGYKVEWTQFPGGPQLLEAMNVGSIDFGNVGEAPPIFAQAAGTPLVYLGHAPASPKAEAILVPENSPIKSGADLKGKKVALNKGSNVHYLLVKYLEREGLKYSDIEVVFLPPADARAAFETGSVDAWVIWEPFYSAAQLATKARVLANGEGLVDNYEYYLTTRQFAENGKAAIEVLLQQLEESDQWAQANPSEVARLLAPALGLDIPTLEQALSHRGFGVLPITDEIIAAQQKIADVFLELQLIPSAIDIKDAVLR</sequence>
<dbReference type="NCBIfam" id="TIGR01728">
    <property type="entry name" value="SsuA_fam"/>
    <property type="match status" value="1"/>
</dbReference>
<dbReference type="SUPFAM" id="SSF53850">
    <property type="entry name" value="Periplasmic binding protein-like II"/>
    <property type="match status" value="1"/>
</dbReference>
<evidence type="ECO:0000256" key="2">
    <source>
        <dbReference type="ARBA" id="ARBA00010742"/>
    </source>
</evidence>
<comment type="subcellular location">
    <subcellularLocation>
        <location evidence="1">Periplasm</location>
    </subcellularLocation>
</comment>
<evidence type="ECO:0000313" key="8">
    <source>
        <dbReference type="Proteomes" id="UP001595755"/>
    </source>
</evidence>
<dbReference type="InterPro" id="IPR001638">
    <property type="entry name" value="Solute-binding_3/MltF_N"/>
</dbReference>
<dbReference type="NCBIfam" id="NF008588">
    <property type="entry name" value="PRK11553.1"/>
    <property type="match status" value="1"/>
</dbReference>
<dbReference type="Proteomes" id="UP001595755">
    <property type="component" value="Unassembled WGS sequence"/>
</dbReference>
<dbReference type="SMART" id="SM00062">
    <property type="entry name" value="PBPb"/>
    <property type="match status" value="1"/>
</dbReference>
<organism evidence="7 8">
    <name type="scientific">Cohnella boryungensis</name>
    <dbReference type="NCBI Taxonomy" id="768479"/>
    <lineage>
        <taxon>Bacteria</taxon>
        <taxon>Bacillati</taxon>
        <taxon>Bacillota</taxon>
        <taxon>Bacilli</taxon>
        <taxon>Bacillales</taxon>
        <taxon>Paenibacillaceae</taxon>
        <taxon>Cohnella</taxon>
    </lineage>
</organism>
<evidence type="ECO:0000259" key="6">
    <source>
        <dbReference type="SMART" id="SM00062"/>
    </source>
</evidence>
<dbReference type="Gene3D" id="3.40.190.10">
    <property type="entry name" value="Periplasmic binding protein-like II"/>
    <property type="match status" value="2"/>
</dbReference>
<dbReference type="PROSITE" id="PS51257">
    <property type="entry name" value="PROKAR_LIPOPROTEIN"/>
    <property type="match status" value="1"/>
</dbReference>
<comment type="similarity">
    <text evidence="2">Belongs to the bacterial solute-binding protein SsuA/TauA family.</text>
</comment>
<protein>
    <submittedName>
        <fullName evidence="7">Sulfonate ABC transporter substrate-binding protein</fullName>
    </submittedName>
</protein>
<dbReference type="InterPro" id="IPR015168">
    <property type="entry name" value="SsuA/THI5"/>
</dbReference>
<dbReference type="EMBL" id="JBHSED010000013">
    <property type="protein sequence ID" value="MFC4303607.1"/>
    <property type="molecule type" value="Genomic_DNA"/>
</dbReference>
<name>A0ABV8S8B4_9BACL</name>
<evidence type="ECO:0000256" key="1">
    <source>
        <dbReference type="ARBA" id="ARBA00004418"/>
    </source>
</evidence>
<dbReference type="PANTHER" id="PTHR30024">
    <property type="entry name" value="ALIPHATIC SULFONATES-BINDING PROTEIN-RELATED"/>
    <property type="match status" value="1"/>
</dbReference>
<reference evidence="8" key="1">
    <citation type="journal article" date="2019" name="Int. J. Syst. Evol. Microbiol.">
        <title>The Global Catalogue of Microorganisms (GCM) 10K type strain sequencing project: providing services to taxonomists for standard genome sequencing and annotation.</title>
        <authorList>
            <consortium name="The Broad Institute Genomics Platform"/>
            <consortium name="The Broad Institute Genome Sequencing Center for Infectious Disease"/>
            <person name="Wu L."/>
            <person name="Ma J."/>
        </authorList>
    </citation>
    <scope>NUCLEOTIDE SEQUENCE [LARGE SCALE GENOMIC DNA]</scope>
    <source>
        <strain evidence="8">CGMCC 4.1641</strain>
    </source>
</reference>
<comment type="caution">
    <text evidence="7">The sequence shown here is derived from an EMBL/GenBank/DDBJ whole genome shotgun (WGS) entry which is preliminary data.</text>
</comment>